<sequence length="204" mass="23831">MAEFELLLFKPLKAKQMQKEMSEFIQERTKIEEEYARNLGEAWVHMKKILADEEEVHLKFSTKHHSEVGKPLMNICENSKKDMKKCDHHNADLRKQRARCYAFAEKAQKALTENQRDLEMKTQQLEIKLSNKKEEDMHSRSPQGLVMTSCSVWNSTTRPSSSGLKRELEWLEVERVRLSGNICTSTHMCNTRWTCSTIAELSLL</sequence>
<dbReference type="InterPro" id="IPR027267">
    <property type="entry name" value="AH/BAR_dom_sf"/>
</dbReference>
<dbReference type="GO" id="GO:0048268">
    <property type="term" value="P:clathrin coat assembly"/>
    <property type="evidence" value="ECO:0007669"/>
    <property type="project" value="TreeGrafter"/>
</dbReference>
<dbReference type="GO" id="GO:0048812">
    <property type="term" value="P:neuron projection morphogenesis"/>
    <property type="evidence" value="ECO:0007669"/>
    <property type="project" value="TreeGrafter"/>
</dbReference>
<accession>A0AA41MPD3</accession>
<organism evidence="2 3">
    <name type="scientific">Sciurus carolinensis</name>
    <name type="common">Eastern gray squirrel</name>
    <dbReference type="NCBI Taxonomy" id="30640"/>
    <lineage>
        <taxon>Eukaryota</taxon>
        <taxon>Metazoa</taxon>
        <taxon>Chordata</taxon>
        <taxon>Craniata</taxon>
        <taxon>Vertebrata</taxon>
        <taxon>Euteleostomi</taxon>
        <taxon>Mammalia</taxon>
        <taxon>Eutheria</taxon>
        <taxon>Euarchontoglires</taxon>
        <taxon>Glires</taxon>
        <taxon>Rodentia</taxon>
        <taxon>Sciuromorpha</taxon>
        <taxon>Sciuridae</taxon>
        <taxon>Sciurinae</taxon>
        <taxon>Sciurini</taxon>
        <taxon>Sciurus</taxon>
    </lineage>
</organism>
<evidence type="ECO:0000256" key="1">
    <source>
        <dbReference type="SAM" id="Coils"/>
    </source>
</evidence>
<dbReference type="AlphaFoldDB" id="A0AA41MPD3"/>
<dbReference type="SUPFAM" id="SSF103657">
    <property type="entry name" value="BAR/IMD domain-like"/>
    <property type="match status" value="1"/>
</dbReference>
<evidence type="ECO:0000313" key="3">
    <source>
        <dbReference type="Proteomes" id="UP001166674"/>
    </source>
</evidence>
<dbReference type="GO" id="GO:0030136">
    <property type="term" value="C:clathrin-coated vesicle"/>
    <property type="evidence" value="ECO:0007669"/>
    <property type="project" value="TreeGrafter"/>
</dbReference>
<dbReference type="GO" id="GO:0005905">
    <property type="term" value="C:clathrin-coated pit"/>
    <property type="evidence" value="ECO:0007669"/>
    <property type="project" value="TreeGrafter"/>
</dbReference>
<feature type="coiled-coil region" evidence="1">
    <location>
        <begin position="104"/>
        <end position="135"/>
    </location>
</feature>
<keyword evidence="3" id="KW-1185">Reference proteome</keyword>
<gene>
    <name evidence="2" type="ORF">SUZIE_134190</name>
</gene>
<dbReference type="GO" id="GO:0005886">
    <property type="term" value="C:plasma membrane"/>
    <property type="evidence" value="ECO:0007669"/>
    <property type="project" value="TreeGrafter"/>
</dbReference>
<protein>
    <submittedName>
        <fullName evidence="2">Growth arrest-specific protein 7</fullName>
    </submittedName>
</protein>
<dbReference type="PANTHER" id="PTHR23065:SF57">
    <property type="entry name" value="GROWTH ARREST-SPECIFIC PROTEIN 7"/>
    <property type="match status" value="1"/>
</dbReference>
<name>A0AA41MPD3_SCICA</name>
<dbReference type="Gene3D" id="1.20.1270.60">
    <property type="entry name" value="Arfaptin homology (AH) domain/BAR domain"/>
    <property type="match status" value="1"/>
</dbReference>
<proteinExistence type="predicted"/>
<evidence type="ECO:0000313" key="2">
    <source>
        <dbReference type="EMBL" id="MBZ3875689.1"/>
    </source>
</evidence>
<comment type="caution">
    <text evidence="2">The sequence shown here is derived from an EMBL/GenBank/DDBJ whole genome shotgun (WGS) entry which is preliminary data.</text>
</comment>
<dbReference type="EMBL" id="JAATJV010255700">
    <property type="protein sequence ID" value="MBZ3875689.1"/>
    <property type="molecule type" value="Genomic_DNA"/>
</dbReference>
<dbReference type="GO" id="GO:0072583">
    <property type="term" value="P:clathrin-dependent endocytosis"/>
    <property type="evidence" value="ECO:0007669"/>
    <property type="project" value="TreeGrafter"/>
</dbReference>
<dbReference type="Proteomes" id="UP001166674">
    <property type="component" value="Unassembled WGS sequence"/>
</dbReference>
<keyword evidence="1" id="KW-0175">Coiled coil</keyword>
<dbReference type="PANTHER" id="PTHR23065">
    <property type="entry name" value="PROLINE-SERINE-THREONINE PHOSPHATASE INTERACTING PROTEIN 1"/>
    <property type="match status" value="1"/>
</dbReference>
<reference evidence="2" key="1">
    <citation type="submission" date="2020-03" db="EMBL/GenBank/DDBJ databases">
        <title>Studies in the Genomics of Life Span.</title>
        <authorList>
            <person name="Glass D."/>
        </authorList>
    </citation>
    <scope>NUCLEOTIDE SEQUENCE</scope>
    <source>
        <strain evidence="2">SUZIE</strain>
        <tissue evidence="2">Muscle</tissue>
    </source>
</reference>